<dbReference type="InterPro" id="IPR015797">
    <property type="entry name" value="NUDIX_hydrolase-like_dom_sf"/>
</dbReference>
<dbReference type="AlphaFoldDB" id="A0A3S9PYG9"/>
<protein>
    <submittedName>
        <fullName evidence="10">CoA pyrophosphatase</fullName>
    </submittedName>
</protein>
<feature type="domain" description="Nudix hydrolase" evidence="9">
    <location>
        <begin position="25"/>
        <end position="163"/>
    </location>
</feature>
<dbReference type="EMBL" id="CP034593">
    <property type="protein sequence ID" value="AZQ77411.1"/>
    <property type="molecule type" value="Genomic_DNA"/>
</dbReference>
<evidence type="ECO:0000256" key="2">
    <source>
        <dbReference type="ARBA" id="ARBA00001946"/>
    </source>
</evidence>
<evidence type="ECO:0000256" key="5">
    <source>
        <dbReference type="ARBA" id="ARBA00022801"/>
    </source>
</evidence>
<dbReference type="PROSITE" id="PS51462">
    <property type="entry name" value="NUDIX"/>
    <property type="match status" value="1"/>
</dbReference>
<reference evidence="10 11" key="1">
    <citation type="submission" date="2018-12" db="EMBL/GenBank/DDBJ databases">
        <title>Complete genome sequence of Flaviflexus sp. H23T48.</title>
        <authorList>
            <person name="Bae J.-W."/>
            <person name="Lee J.-Y."/>
        </authorList>
    </citation>
    <scope>NUCLEOTIDE SEQUENCE [LARGE SCALE GENOMIC DNA]</scope>
    <source>
        <strain evidence="10 11">H23T48</strain>
    </source>
</reference>
<dbReference type="Pfam" id="PF00293">
    <property type="entry name" value="NUDIX"/>
    <property type="match status" value="1"/>
</dbReference>
<dbReference type="Proteomes" id="UP000280344">
    <property type="component" value="Chromosome"/>
</dbReference>
<keyword evidence="5 8" id="KW-0378">Hydrolase</keyword>
<evidence type="ECO:0000256" key="3">
    <source>
        <dbReference type="ARBA" id="ARBA00005582"/>
    </source>
</evidence>
<dbReference type="InterPro" id="IPR045121">
    <property type="entry name" value="CoAse"/>
</dbReference>
<dbReference type="RefSeq" id="WP_126704214.1">
    <property type="nucleotide sequence ID" value="NZ_CP034593.1"/>
</dbReference>
<dbReference type="PROSITE" id="PS00893">
    <property type="entry name" value="NUDIX_BOX"/>
    <property type="match status" value="1"/>
</dbReference>
<dbReference type="SUPFAM" id="SSF55811">
    <property type="entry name" value="Nudix"/>
    <property type="match status" value="1"/>
</dbReference>
<evidence type="ECO:0000313" key="10">
    <source>
        <dbReference type="EMBL" id="AZQ77411.1"/>
    </source>
</evidence>
<evidence type="ECO:0000256" key="1">
    <source>
        <dbReference type="ARBA" id="ARBA00001936"/>
    </source>
</evidence>
<dbReference type="KEGG" id="flh:EJ997_08770"/>
<dbReference type="OrthoDB" id="9802805at2"/>
<dbReference type="InterPro" id="IPR020084">
    <property type="entry name" value="NUDIX_hydrolase_CS"/>
</dbReference>
<proteinExistence type="inferred from homology"/>
<sequence length="206" mass="22667">MSRFHDLVDKFGALPIPLERARTGGRRSAVLMALTDEDDTRIVLTRRALTMRFHPGQVSFPGGSLEEGETPVDAALREAHEEVGLEPTRVSVLGELPGLSLAASSNAVTPIIGVIGPGERPDVVDEAEVDSVHLPTLEYLADPDIRMTALIPGRPYRGPAFQLGDIFIWGFTAHLLDGLLEVGGWEKEWDHDRTIIVPEEYRRERG</sequence>
<keyword evidence="11" id="KW-1185">Reference proteome</keyword>
<dbReference type="CDD" id="cd03426">
    <property type="entry name" value="NUDIX_CoAse_Nudt7"/>
    <property type="match status" value="1"/>
</dbReference>
<evidence type="ECO:0000256" key="7">
    <source>
        <dbReference type="ARBA" id="ARBA00023211"/>
    </source>
</evidence>
<keyword evidence="6" id="KW-0460">Magnesium</keyword>
<evidence type="ECO:0000259" key="9">
    <source>
        <dbReference type="PROSITE" id="PS51462"/>
    </source>
</evidence>
<dbReference type="GO" id="GO:0046872">
    <property type="term" value="F:metal ion binding"/>
    <property type="evidence" value="ECO:0007669"/>
    <property type="project" value="UniProtKB-KW"/>
</dbReference>
<keyword evidence="7" id="KW-0464">Manganese</keyword>
<dbReference type="InterPro" id="IPR000086">
    <property type="entry name" value="NUDIX_hydrolase_dom"/>
</dbReference>
<evidence type="ECO:0000313" key="11">
    <source>
        <dbReference type="Proteomes" id="UP000280344"/>
    </source>
</evidence>
<comment type="cofactor">
    <cofactor evidence="1">
        <name>Mn(2+)</name>
        <dbReference type="ChEBI" id="CHEBI:29035"/>
    </cofactor>
</comment>
<dbReference type="PANTHER" id="PTHR12992:SF11">
    <property type="entry name" value="MITOCHONDRIAL COENZYME A DIPHOSPHATASE NUDT8"/>
    <property type="match status" value="1"/>
</dbReference>
<organism evidence="10 11">
    <name type="scientific">Flaviflexus ciconiae</name>
    <dbReference type="NCBI Taxonomy" id="2496867"/>
    <lineage>
        <taxon>Bacteria</taxon>
        <taxon>Bacillati</taxon>
        <taxon>Actinomycetota</taxon>
        <taxon>Actinomycetes</taxon>
        <taxon>Actinomycetales</taxon>
        <taxon>Actinomycetaceae</taxon>
        <taxon>Flaviflexus</taxon>
    </lineage>
</organism>
<dbReference type="InterPro" id="IPR020476">
    <property type="entry name" value="Nudix_hydrolase"/>
</dbReference>
<dbReference type="GO" id="GO:0010945">
    <property type="term" value="F:coenzyme A diphosphatase activity"/>
    <property type="evidence" value="ECO:0007669"/>
    <property type="project" value="InterPro"/>
</dbReference>
<dbReference type="Gene3D" id="3.90.79.10">
    <property type="entry name" value="Nucleoside Triphosphate Pyrophosphohydrolase"/>
    <property type="match status" value="1"/>
</dbReference>
<accession>A0A3S9PYG9</accession>
<evidence type="ECO:0000256" key="6">
    <source>
        <dbReference type="ARBA" id="ARBA00022842"/>
    </source>
</evidence>
<dbReference type="PANTHER" id="PTHR12992">
    <property type="entry name" value="NUDIX HYDROLASE"/>
    <property type="match status" value="1"/>
</dbReference>
<keyword evidence="4" id="KW-0479">Metal-binding</keyword>
<gene>
    <name evidence="10" type="ORF">EJ997_08770</name>
</gene>
<evidence type="ECO:0000256" key="4">
    <source>
        <dbReference type="ARBA" id="ARBA00022723"/>
    </source>
</evidence>
<evidence type="ECO:0000256" key="8">
    <source>
        <dbReference type="RuleBase" id="RU003476"/>
    </source>
</evidence>
<comment type="similarity">
    <text evidence="3 8">Belongs to the Nudix hydrolase family.</text>
</comment>
<name>A0A3S9PYG9_9ACTO</name>
<dbReference type="PRINTS" id="PR00502">
    <property type="entry name" value="NUDIXFAMILY"/>
</dbReference>
<comment type="cofactor">
    <cofactor evidence="2">
        <name>Mg(2+)</name>
        <dbReference type="ChEBI" id="CHEBI:18420"/>
    </cofactor>
</comment>